<dbReference type="Proteomes" id="UP001108029">
    <property type="component" value="Unassembled WGS sequence"/>
</dbReference>
<protein>
    <submittedName>
        <fullName evidence="2">Uncharacterized protein</fullName>
    </submittedName>
</protein>
<sequence>MSQELDVMVLATHGAQVLITEMLTGGWQLLREKIARFLRRDGQERSSRQLEMLDEIERSLPEASEADREAIQERLVRQFAAYLDRFPEMADELRELLPTQDEASSPASTMAAYNNTNSQILQSLGDIDAGDGGINYGVPSRKGER</sequence>
<evidence type="ECO:0000256" key="1">
    <source>
        <dbReference type="SAM" id="MobiDB-lite"/>
    </source>
</evidence>
<accession>A0A9Q3VK44</accession>
<dbReference type="RefSeq" id="WP_232646715.1">
    <property type="nucleotide sequence ID" value="NZ_JAJSBI010000001.1"/>
</dbReference>
<reference evidence="2" key="1">
    <citation type="submission" date="2021-12" db="EMBL/GenBank/DDBJ databases">
        <authorList>
            <person name="Lee J.-H."/>
            <person name="Kim S.-B."/>
        </authorList>
    </citation>
    <scope>NUCLEOTIDE SEQUENCE</scope>
    <source>
        <strain evidence="2">NR30</strain>
    </source>
</reference>
<organism evidence="2 3">
    <name type="scientific">Streptomyces guryensis</name>
    <dbReference type="NCBI Taxonomy" id="2886947"/>
    <lineage>
        <taxon>Bacteria</taxon>
        <taxon>Bacillati</taxon>
        <taxon>Actinomycetota</taxon>
        <taxon>Actinomycetes</taxon>
        <taxon>Kitasatosporales</taxon>
        <taxon>Streptomycetaceae</taxon>
        <taxon>Streptomyces</taxon>
    </lineage>
</organism>
<name>A0A9Q3VK44_9ACTN</name>
<comment type="caution">
    <text evidence="2">The sequence shown here is derived from an EMBL/GenBank/DDBJ whole genome shotgun (WGS) entry which is preliminary data.</text>
</comment>
<dbReference type="EMBL" id="JAJSBI010000001">
    <property type="protein sequence ID" value="MCD9872783.1"/>
    <property type="molecule type" value="Genomic_DNA"/>
</dbReference>
<keyword evidence="3" id="KW-1185">Reference proteome</keyword>
<dbReference type="AlphaFoldDB" id="A0A9Q3VK44"/>
<evidence type="ECO:0000313" key="3">
    <source>
        <dbReference type="Proteomes" id="UP001108029"/>
    </source>
</evidence>
<gene>
    <name evidence="2" type="ORF">LJ657_03700</name>
</gene>
<feature type="region of interest" description="Disordered" evidence="1">
    <location>
        <begin position="124"/>
        <end position="145"/>
    </location>
</feature>
<evidence type="ECO:0000313" key="2">
    <source>
        <dbReference type="EMBL" id="MCD9872783.1"/>
    </source>
</evidence>
<proteinExistence type="predicted"/>